<keyword evidence="1" id="KW-0175">Coiled coil</keyword>
<dbReference type="AlphaFoldDB" id="A0A9P6HMD2"/>
<keyword evidence="4" id="KW-1185">Reference proteome</keyword>
<reference evidence="3" key="2">
    <citation type="submission" date="2020-11" db="EMBL/GenBank/DDBJ databases">
        <authorList>
            <consortium name="DOE Joint Genome Institute"/>
            <person name="Kuo A."/>
            <person name="Miyauchi S."/>
            <person name="Kiss E."/>
            <person name="Drula E."/>
            <person name="Kohler A."/>
            <person name="Sanchez-Garcia M."/>
            <person name="Andreopoulos B."/>
            <person name="Barry K.W."/>
            <person name="Bonito G."/>
            <person name="Buee M."/>
            <person name="Carver A."/>
            <person name="Chen C."/>
            <person name="Cichocki N."/>
            <person name="Clum A."/>
            <person name="Culley D."/>
            <person name="Crous P.W."/>
            <person name="Fauchery L."/>
            <person name="Girlanda M."/>
            <person name="Hayes R."/>
            <person name="Keri Z."/>
            <person name="Labutti K."/>
            <person name="Lipzen A."/>
            <person name="Lombard V."/>
            <person name="Magnuson J."/>
            <person name="Maillard F."/>
            <person name="Morin E."/>
            <person name="Murat C."/>
            <person name="Nolan M."/>
            <person name="Ohm R."/>
            <person name="Pangilinan J."/>
            <person name="Pereira M."/>
            <person name="Perotto S."/>
            <person name="Peter M."/>
            <person name="Riley R."/>
            <person name="Sitrit Y."/>
            <person name="Stielow B."/>
            <person name="Szollosi G."/>
            <person name="Zifcakova L."/>
            <person name="Stursova M."/>
            <person name="Spatafora J.W."/>
            <person name="Tedersoo L."/>
            <person name="Vaario L.-M."/>
            <person name="Yamada A."/>
            <person name="Yan M."/>
            <person name="Wang P."/>
            <person name="Xu J."/>
            <person name="Bruns T."/>
            <person name="Baldrian P."/>
            <person name="Vilgalys R."/>
            <person name="Henrissat B."/>
            <person name="Grigoriev I.V."/>
            <person name="Hibbett D."/>
            <person name="Nagy L.G."/>
            <person name="Martin F.M."/>
        </authorList>
    </citation>
    <scope>NUCLEOTIDE SEQUENCE</scope>
    <source>
        <strain evidence="3">UH-Tt-Lm1</strain>
    </source>
</reference>
<evidence type="ECO:0000313" key="3">
    <source>
        <dbReference type="EMBL" id="KAF9789445.1"/>
    </source>
</evidence>
<feature type="coiled-coil region" evidence="1">
    <location>
        <begin position="602"/>
        <end position="643"/>
    </location>
</feature>
<comment type="caution">
    <text evidence="3">The sequence shown here is derived from an EMBL/GenBank/DDBJ whole genome shotgun (WGS) entry which is preliminary data.</text>
</comment>
<reference evidence="3" key="1">
    <citation type="journal article" date="2020" name="Nat. Commun.">
        <title>Large-scale genome sequencing of mycorrhizal fungi provides insights into the early evolution of symbiotic traits.</title>
        <authorList>
            <person name="Miyauchi S."/>
            <person name="Kiss E."/>
            <person name="Kuo A."/>
            <person name="Drula E."/>
            <person name="Kohler A."/>
            <person name="Sanchez-Garcia M."/>
            <person name="Morin E."/>
            <person name="Andreopoulos B."/>
            <person name="Barry K.W."/>
            <person name="Bonito G."/>
            <person name="Buee M."/>
            <person name="Carver A."/>
            <person name="Chen C."/>
            <person name="Cichocki N."/>
            <person name="Clum A."/>
            <person name="Culley D."/>
            <person name="Crous P.W."/>
            <person name="Fauchery L."/>
            <person name="Girlanda M."/>
            <person name="Hayes R.D."/>
            <person name="Keri Z."/>
            <person name="LaButti K."/>
            <person name="Lipzen A."/>
            <person name="Lombard V."/>
            <person name="Magnuson J."/>
            <person name="Maillard F."/>
            <person name="Murat C."/>
            <person name="Nolan M."/>
            <person name="Ohm R.A."/>
            <person name="Pangilinan J."/>
            <person name="Pereira M.F."/>
            <person name="Perotto S."/>
            <person name="Peter M."/>
            <person name="Pfister S."/>
            <person name="Riley R."/>
            <person name="Sitrit Y."/>
            <person name="Stielow J.B."/>
            <person name="Szollosi G."/>
            <person name="Zifcakova L."/>
            <person name="Stursova M."/>
            <person name="Spatafora J.W."/>
            <person name="Tedersoo L."/>
            <person name="Vaario L.M."/>
            <person name="Yamada A."/>
            <person name="Yan M."/>
            <person name="Wang P."/>
            <person name="Xu J."/>
            <person name="Bruns T."/>
            <person name="Baldrian P."/>
            <person name="Vilgalys R."/>
            <person name="Dunand C."/>
            <person name="Henrissat B."/>
            <person name="Grigoriev I.V."/>
            <person name="Hibbett D."/>
            <person name="Nagy L.G."/>
            <person name="Martin F.M."/>
        </authorList>
    </citation>
    <scope>NUCLEOTIDE SEQUENCE</scope>
    <source>
        <strain evidence="3">UH-Tt-Lm1</strain>
    </source>
</reference>
<gene>
    <name evidence="3" type="ORF">BJ322DRAFT_1105295</name>
</gene>
<proteinExistence type="predicted"/>
<name>A0A9P6HMD2_9AGAM</name>
<accession>A0A9P6HMD2</accession>
<feature type="compositionally biased region" description="Basic and acidic residues" evidence="2">
    <location>
        <begin position="224"/>
        <end position="248"/>
    </location>
</feature>
<evidence type="ECO:0000256" key="1">
    <source>
        <dbReference type="SAM" id="Coils"/>
    </source>
</evidence>
<evidence type="ECO:0000313" key="4">
    <source>
        <dbReference type="Proteomes" id="UP000736335"/>
    </source>
</evidence>
<dbReference type="EMBL" id="WIUZ02000003">
    <property type="protein sequence ID" value="KAF9789445.1"/>
    <property type="molecule type" value="Genomic_DNA"/>
</dbReference>
<protein>
    <submittedName>
        <fullName evidence="3">Uncharacterized protein</fullName>
    </submittedName>
</protein>
<organism evidence="3 4">
    <name type="scientific">Thelephora terrestris</name>
    <dbReference type="NCBI Taxonomy" id="56493"/>
    <lineage>
        <taxon>Eukaryota</taxon>
        <taxon>Fungi</taxon>
        <taxon>Dikarya</taxon>
        <taxon>Basidiomycota</taxon>
        <taxon>Agaricomycotina</taxon>
        <taxon>Agaricomycetes</taxon>
        <taxon>Thelephorales</taxon>
        <taxon>Thelephoraceae</taxon>
        <taxon>Thelephora</taxon>
    </lineage>
</organism>
<sequence length="669" mass="76214">MTPVEDWVYKEERSLLSFPHSQSLLYSSTYNLNTRILLPVRSIWEYKLIRSLQVNRTTGLLTHFPYYRPFAALDAGVTTPPFLLGADHQFLWNSDLTESVLATVYFSISPAFYFPSPRVHLTTNIHTHSPAIIVLWWEVPTELPYPVIEYLVNFERLSDQDFEPFVQQLNQFCQDYHSPVHPYQTESPLSLDIPPLLVSTPGTPFKTRPDTPHPSANPLAPHKHVLDKLRDVEGSADPTKKSIKEAPDLGKLTLGEPEPPLPNQNERTTSDVHVARSFAAGIIQASDMSKNPENRHMSTMIPQVDIEEPGNPPIAVLDPSMDLAPDSPPMLYYPDDIETNELSEDHEKLPDAKDHQAELKAWSRLYPATFDSPPEEPPSSPEENEQALERIQANLSFLAPYLERLQSRKNRREVLECLGELGLLQLTYEMTKDNLEGVQQKREYWGGEIGKVLFNRREHIATYLEAKRREEALKPAKSDPLIKEESPEVLSKTLGNHFAEITSNVPKVQQIAPAPGPGFEDLEDVKQQIVVLEERIDGTTSDLTTRLRELENQVYTDGCLLTELNWRSNELKKQENRVRADKERSWKNNPRANHRYETRSVTANSNERANEVRKQLSQLTDQIKALEVKVETLRVELRSVKDKCQGHSTPTTTSALSRLRRVLTSPTSL</sequence>
<feature type="region of interest" description="Disordered" evidence="2">
    <location>
        <begin position="200"/>
        <end position="269"/>
    </location>
</feature>
<dbReference type="Proteomes" id="UP000736335">
    <property type="component" value="Unassembled WGS sequence"/>
</dbReference>
<evidence type="ECO:0000256" key="2">
    <source>
        <dbReference type="SAM" id="MobiDB-lite"/>
    </source>
</evidence>